<reference evidence="1" key="1">
    <citation type="submission" date="2020-05" db="EMBL/GenBank/DDBJ databases">
        <authorList>
            <person name="Chiriac C."/>
            <person name="Salcher M."/>
            <person name="Ghai R."/>
            <person name="Kavagutti S V."/>
        </authorList>
    </citation>
    <scope>NUCLEOTIDE SEQUENCE</scope>
</reference>
<organism evidence="1">
    <name type="scientific">uncultured Caudovirales phage</name>
    <dbReference type="NCBI Taxonomy" id="2100421"/>
    <lineage>
        <taxon>Viruses</taxon>
        <taxon>Duplodnaviria</taxon>
        <taxon>Heunggongvirae</taxon>
        <taxon>Uroviricota</taxon>
        <taxon>Caudoviricetes</taxon>
        <taxon>Peduoviridae</taxon>
        <taxon>Maltschvirus</taxon>
        <taxon>Maltschvirus maltsch</taxon>
    </lineage>
</organism>
<name>A0A6J7WUK9_9CAUD</name>
<dbReference type="EMBL" id="LR798293">
    <property type="protein sequence ID" value="CAB5221427.1"/>
    <property type="molecule type" value="Genomic_DNA"/>
</dbReference>
<accession>A0A6J7WUK9</accession>
<sequence length="162" mass="18366">MLKFANLSLAQKRFVVSVLETNKQYKKNPQITLKECASIYYTLRDQRAGAKNEKIGYPNWLFNKNKVERGVYQLPIPTDAEMTAYKQELTAKLNPVVKAKAKVAKLAKAKTVTVKSKPAVKAAVAKDEIDTNRLQRIIEESVSHDEDVEDFNQILRDNGIEV</sequence>
<evidence type="ECO:0000313" key="1">
    <source>
        <dbReference type="EMBL" id="CAB5221427.1"/>
    </source>
</evidence>
<proteinExistence type="predicted"/>
<gene>
    <name evidence="1" type="ORF">UFOVP240_160</name>
</gene>
<protein>
    <submittedName>
        <fullName evidence="1">Uncharacterized protein</fullName>
    </submittedName>
</protein>